<dbReference type="Proteomes" id="UP000199493">
    <property type="component" value="Unassembled WGS sequence"/>
</dbReference>
<evidence type="ECO:0000313" key="2">
    <source>
        <dbReference type="Proteomes" id="UP000199493"/>
    </source>
</evidence>
<proteinExistence type="predicted"/>
<reference evidence="1 2" key="1">
    <citation type="submission" date="2016-10" db="EMBL/GenBank/DDBJ databases">
        <authorList>
            <person name="de Groot N.N."/>
        </authorList>
    </citation>
    <scope>NUCLEOTIDE SEQUENCE [LARGE SCALE GENOMIC DNA]</scope>
    <source>
        <strain evidence="1 2">558</strain>
    </source>
</reference>
<name>A0A1H8MPY3_9GAMM</name>
<dbReference type="STRING" id="77097.SAMN04490369_10534"/>
<accession>A0A1H8MPY3</accession>
<organism evidence="1 2">
    <name type="scientific">Vreelandella aquamarina</name>
    <dbReference type="NCBI Taxonomy" id="77097"/>
    <lineage>
        <taxon>Bacteria</taxon>
        <taxon>Pseudomonadati</taxon>
        <taxon>Pseudomonadota</taxon>
        <taxon>Gammaproteobacteria</taxon>
        <taxon>Oceanospirillales</taxon>
        <taxon>Halomonadaceae</taxon>
        <taxon>Vreelandella</taxon>
    </lineage>
</organism>
<sequence length="36" mass="4422">MKKGLREIVGLFFVWLLSDKVRMLWRASKVRFLRKL</sequence>
<dbReference type="EMBL" id="FODB01000053">
    <property type="protein sequence ID" value="SEO19369.1"/>
    <property type="molecule type" value="Genomic_DNA"/>
</dbReference>
<protein>
    <submittedName>
        <fullName evidence="1">Uncharacterized protein</fullName>
    </submittedName>
</protein>
<gene>
    <name evidence="1" type="ORF">SAMN04490369_10534</name>
</gene>
<dbReference type="AlphaFoldDB" id="A0A1H8MPY3"/>
<evidence type="ECO:0000313" key="1">
    <source>
        <dbReference type="EMBL" id="SEO19369.1"/>
    </source>
</evidence>